<name>A0A6X8S622_SALDZ</name>
<evidence type="ECO:0000256" key="1">
    <source>
        <dbReference type="SAM" id="Phobius"/>
    </source>
</evidence>
<reference evidence="2" key="2">
    <citation type="submission" date="2019-10" db="EMBL/GenBank/DDBJ databases">
        <authorList>
            <consortium name="NCBI Pathogen Detection Project"/>
        </authorList>
    </citation>
    <scope>NUCLEOTIDE SEQUENCE</scope>
    <source>
        <strain evidence="2">Salmonella enterica</strain>
    </source>
</reference>
<keyword evidence="1" id="KW-0812">Transmembrane</keyword>
<sequence length="106" mass="12324">MTSENKKRIANIVIYIVHIVYQSLFDIPKYLILIAFLFLIFAPTSAWIEINKIWYNLRPLTDHEAVMLGKCVSDLLQLAWIVAASVRLVLSIDKIFSQMKEVKNDR</sequence>
<feature type="transmembrane region" description="Helical" evidence="1">
    <location>
        <begin position="30"/>
        <end position="55"/>
    </location>
</feature>
<dbReference type="AlphaFoldDB" id="A0A6X8S622"/>
<reference evidence="2" key="1">
    <citation type="journal article" date="2018" name="Genome Biol.">
        <title>SKESA: strategic k-mer extension for scrupulous assemblies.</title>
        <authorList>
            <person name="Souvorov A."/>
            <person name="Agarwala R."/>
            <person name="Lipman D.J."/>
        </authorList>
    </citation>
    <scope>NUCLEOTIDE SEQUENCE</scope>
    <source>
        <strain evidence="2">Salmonella enterica</strain>
    </source>
</reference>
<dbReference type="EMBL" id="DAAFZM010000045">
    <property type="protein sequence ID" value="HAB2187227.1"/>
    <property type="molecule type" value="Genomic_DNA"/>
</dbReference>
<keyword evidence="1" id="KW-1133">Transmembrane helix</keyword>
<proteinExistence type="predicted"/>
<gene>
    <name evidence="2" type="ORF">GB348_22055</name>
</gene>
<organism evidence="2">
    <name type="scientific">Salmonella diarizonae</name>
    <dbReference type="NCBI Taxonomy" id="59204"/>
    <lineage>
        <taxon>Bacteria</taxon>
        <taxon>Pseudomonadati</taxon>
        <taxon>Pseudomonadota</taxon>
        <taxon>Gammaproteobacteria</taxon>
        <taxon>Enterobacterales</taxon>
        <taxon>Enterobacteriaceae</taxon>
        <taxon>Salmonella</taxon>
    </lineage>
</organism>
<protein>
    <submittedName>
        <fullName evidence="2">Uncharacterized protein</fullName>
    </submittedName>
</protein>
<evidence type="ECO:0000313" key="2">
    <source>
        <dbReference type="EMBL" id="HAB2187227.1"/>
    </source>
</evidence>
<keyword evidence="1" id="KW-0472">Membrane</keyword>
<comment type="caution">
    <text evidence="2">The sequence shown here is derived from an EMBL/GenBank/DDBJ whole genome shotgun (WGS) entry which is preliminary data.</text>
</comment>
<accession>A0A6X8S622</accession>